<dbReference type="GO" id="GO:0005737">
    <property type="term" value="C:cytoplasm"/>
    <property type="evidence" value="ECO:0007669"/>
    <property type="project" value="TreeGrafter"/>
</dbReference>
<reference evidence="2" key="1">
    <citation type="submission" date="2013-10" db="EMBL/GenBank/DDBJ databases">
        <title>Genomic analysis of the causative agents of coccidiosis in chickens.</title>
        <authorList>
            <person name="Reid A.J."/>
            <person name="Blake D."/>
            <person name="Billington K."/>
            <person name="Browne H."/>
            <person name="Dunn M."/>
            <person name="Hung S."/>
            <person name="Kawahara F."/>
            <person name="Miranda-Saavedra D."/>
            <person name="Mourier T."/>
            <person name="Nagra H."/>
            <person name="Otto T.D."/>
            <person name="Rawlings N."/>
            <person name="Sanchez A."/>
            <person name="Sanders M."/>
            <person name="Subramaniam C."/>
            <person name="Tay Y."/>
            <person name="Dear P."/>
            <person name="Doerig C."/>
            <person name="Gruber A."/>
            <person name="Parkinson J."/>
            <person name="Shirley M."/>
            <person name="Wan K.L."/>
            <person name="Berriman M."/>
            <person name="Tomley F."/>
            <person name="Pain A."/>
        </authorList>
    </citation>
    <scope>NUCLEOTIDE SEQUENCE [LARGE SCALE GENOMIC DNA]</scope>
    <source>
        <strain evidence="2">Houghton</strain>
    </source>
</reference>
<reference evidence="2" key="2">
    <citation type="submission" date="2013-10" db="EMBL/GenBank/DDBJ databases">
        <authorList>
            <person name="Aslett M."/>
        </authorList>
    </citation>
    <scope>NUCLEOTIDE SEQUENCE [LARGE SCALE GENOMIC DNA]</scope>
    <source>
        <strain evidence="2">Houghton</strain>
    </source>
</reference>
<dbReference type="AlphaFoldDB" id="U6L0J5"/>
<feature type="non-terminal residue" evidence="2">
    <location>
        <position position="1"/>
    </location>
</feature>
<dbReference type="RefSeq" id="XP_013234470.1">
    <property type="nucleotide sequence ID" value="XM_013379016.1"/>
</dbReference>
<protein>
    <submittedName>
        <fullName evidence="2">SBE2.1, related</fullName>
    </submittedName>
</protein>
<dbReference type="GO" id="GO:0003844">
    <property type="term" value="F:1,4-alpha-glucan branching enzyme activity"/>
    <property type="evidence" value="ECO:0007669"/>
    <property type="project" value="TreeGrafter"/>
</dbReference>
<proteinExistence type="predicted"/>
<dbReference type="SUPFAM" id="SSF51445">
    <property type="entry name" value="(Trans)glycosidases"/>
    <property type="match status" value="1"/>
</dbReference>
<dbReference type="VEuPathDB" id="ToxoDB:ETH_00008195"/>
<dbReference type="OrthoDB" id="196493at2759"/>
<dbReference type="GO" id="GO:0004553">
    <property type="term" value="F:hydrolase activity, hydrolyzing O-glycosyl compounds"/>
    <property type="evidence" value="ECO:0007669"/>
    <property type="project" value="InterPro"/>
</dbReference>
<dbReference type="CDD" id="cd02854">
    <property type="entry name" value="E_set_GBE_euk_N"/>
    <property type="match status" value="1"/>
</dbReference>
<dbReference type="InterPro" id="IPR004193">
    <property type="entry name" value="Glyco_hydro_13_N"/>
</dbReference>
<dbReference type="Gene3D" id="2.60.40.10">
    <property type="entry name" value="Immunoglobulins"/>
    <property type="match status" value="2"/>
</dbReference>
<name>U6L0J5_EIMTE</name>
<dbReference type="InterPro" id="IPR014756">
    <property type="entry name" value="Ig_E-set"/>
</dbReference>
<dbReference type="InterPro" id="IPR013783">
    <property type="entry name" value="Ig-like_fold"/>
</dbReference>
<dbReference type="InterPro" id="IPR017853">
    <property type="entry name" value="GH"/>
</dbReference>
<gene>
    <name evidence="2" type="ORF">ETH_00008195</name>
</gene>
<dbReference type="VEuPathDB" id="ToxoDB:ETH2_0613500"/>
<sequence>PSFTPLRAPRDTCDWAAQLDGSAVVQQDPKLQEFVPQLRQRFHTLTETLGALEGAFGSLQAFASAHSLFGLQRVHADGVSGYTYREWLPNAKAVFLFGDFNNWDRTSHPLHRERWGVAPHFFEAPLGALRGTKAEGPPGAAEAHLSSVWSIFIPDLPDGTPALRHRCRLRVLIVPKEGEPIDRVPSWSRVVWRSEDSGLFNAVLWNPPEEEKYHFRFPRPRVPPGVAPAIYEVHIGSSSGEEGRVGNFVEFTETLLPRIKNLGYNTLLLLDVVEHADFASFGLYVTNHFAVSSRLGTVEEFKALVDRAHALGLRVLLSLCHAHSSKNVMDGLGCMDGGDNNYFVSGPSGVVEEAKVFDLSKMEVVRFLLSNISYWITEFQCV</sequence>
<dbReference type="GO" id="GO:0005975">
    <property type="term" value="P:carbohydrate metabolic process"/>
    <property type="evidence" value="ECO:0007669"/>
    <property type="project" value="InterPro"/>
</dbReference>
<keyword evidence="3" id="KW-1185">Reference proteome</keyword>
<dbReference type="OMA" id="GYTYREW"/>
<feature type="domain" description="Glycoside hydrolase family 13 N-terminal" evidence="1">
    <location>
        <begin position="70"/>
        <end position="114"/>
    </location>
</feature>
<evidence type="ECO:0000259" key="1">
    <source>
        <dbReference type="Pfam" id="PF02922"/>
    </source>
</evidence>
<accession>U6L0J5</accession>
<dbReference type="EMBL" id="HG676063">
    <property type="protein sequence ID" value="CDJ43721.1"/>
    <property type="molecule type" value="Genomic_DNA"/>
</dbReference>
<dbReference type="PANTHER" id="PTHR43651">
    <property type="entry name" value="1,4-ALPHA-GLUCAN-BRANCHING ENZYME"/>
    <property type="match status" value="1"/>
</dbReference>
<organism evidence="2 3">
    <name type="scientific">Eimeria tenella</name>
    <name type="common">Coccidian parasite</name>
    <dbReference type="NCBI Taxonomy" id="5802"/>
    <lineage>
        <taxon>Eukaryota</taxon>
        <taxon>Sar</taxon>
        <taxon>Alveolata</taxon>
        <taxon>Apicomplexa</taxon>
        <taxon>Conoidasida</taxon>
        <taxon>Coccidia</taxon>
        <taxon>Eucoccidiorida</taxon>
        <taxon>Eimeriorina</taxon>
        <taxon>Eimeriidae</taxon>
        <taxon>Eimeria</taxon>
    </lineage>
</organism>
<dbReference type="PANTHER" id="PTHR43651:SF3">
    <property type="entry name" value="1,4-ALPHA-GLUCAN-BRANCHING ENZYME"/>
    <property type="match status" value="1"/>
</dbReference>
<evidence type="ECO:0000313" key="2">
    <source>
        <dbReference type="EMBL" id="CDJ43721.1"/>
    </source>
</evidence>
<dbReference type="SUPFAM" id="SSF81296">
    <property type="entry name" value="E set domains"/>
    <property type="match status" value="1"/>
</dbReference>
<dbReference type="Gene3D" id="3.20.20.80">
    <property type="entry name" value="Glycosidases"/>
    <property type="match status" value="2"/>
</dbReference>
<dbReference type="Pfam" id="PF02922">
    <property type="entry name" value="CBM_48"/>
    <property type="match status" value="1"/>
</dbReference>
<dbReference type="GeneID" id="25250841"/>
<dbReference type="Proteomes" id="UP000030747">
    <property type="component" value="Unassembled WGS sequence"/>
</dbReference>
<evidence type="ECO:0000313" key="3">
    <source>
        <dbReference type="Proteomes" id="UP000030747"/>
    </source>
</evidence>